<comment type="caution">
    <text evidence="7">The sequence shown here is derived from an EMBL/GenBank/DDBJ whole genome shotgun (WGS) entry which is preliminary data.</text>
</comment>
<evidence type="ECO:0000256" key="4">
    <source>
        <dbReference type="ARBA" id="ARBA00023069"/>
    </source>
</evidence>
<evidence type="ECO:0000256" key="5">
    <source>
        <dbReference type="ARBA" id="ARBA00023273"/>
    </source>
</evidence>
<evidence type="ECO:0000256" key="6">
    <source>
        <dbReference type="SAM" id="MobiDB-lite"/>
    </source>
</evidence>
<evidence type="ECO:0000313" key="7">
    <source>
        <dbReference type="EMBL" id="KAF5373677.1"/>
    </source>
</evidence>
<protein>
    <submittedName>
        <fullName evidence="7">Uncharacterized protein</fullName>
    </submittedName>
</protein>
<organism evidence="7 8">
    <name type="scientific">Tetrapyrgos nigripes</name>
    <dbReference type="NCBI Taxonomy" id="182062"/>
    <lineage>
        <taxon>Eukaryota</taxon>
        <taxon>Fungi</taxon>
        <taxon>Dikarya</taxon>
        <taxon>Basidiomycota</taxon>
        <taxon>Agaricomycotina</taxon>
        <taxon>Agaricomycetes</taxon>
        <taxon>Agaricomycetidae</taxon>
        <taxon>Agaricales</taxon>
        <taxon>Marasmiineae</taxon>
        <taxon>Marasmiaceae</taxon>
        <taxon>Tetrapyrgos</taxon>
    </lineage>
</organism>
<dbReference type="SUPFAM" id="SSF52058">
    <property type="entry name" value="L domain-like"/>
    <property type="match status" value="1"/>
</dbReference>
<keyword evidence="8" id="KW-1185">Reference proteome</keyword>
<comment type="subcellular location">
    <subcellularLocation>
        <location evidence="1">Cell projection</location>
        <location evidence="1">Cilium</location>
    </subcellularLocation>
</comment>
<evidence type="ECO:0000256" key="3">
    <source>
        <dbReference type="ARBA" id="ARBA00022737"/>
    </source>
</evidence>
<dbReference type="PROSITE" id="PS51450">
    <property type="entry name" value="LRR"/>
    <property type="match status" value="2"/>
</dbReference>
<dbReference type="InterPro" id="IPR001611">
    <property type="entry name" value="Leu-rich_rpt"/>
</dbReference>
<dbReference type="InterPro" id="IPR050576">
    <property type="entry name" value="Cilia_flagella_integrity"/>
</dbReference>
<dbReference type="Gene3D" id="3.80.10.10">
    <property type="entry name" value="Ribonuclease Inhibitor"/>
    <property type="match status" value="2"/>
</dbReference>
<evidence type="ECO:0000256" key="2">
    <source>
        <dbReference type="ARBA" id="ARBA00022614"/>
    </source>
</evidence>
<dbReference type="InterPro" id="IPR032675">
    <property type="entry name" value="LRR_dom_sf"/>
</dbReference>
<dbReference type="PANTHER" id="PTHR45973:SF9">
    <property type="entry name" value="LEUCINE-RICH REPEAT-CONTAINING PROTEIN 46"/>
    <property type="match status" value="1"/>
</dbReference>
<accession>A0A8H5GZ39</accession>
<proteinExistence type="predicted"/>
<reference evidence="7 8" key="1">
    <citation type="journal article" date="2020" name="ISME J.">
        <title>Uncovering the hidden diversity of litter-decomposition mechanisms in mushroom-forming fungi.</title>
        <authorList>
            <person name="Floudas D."/>
            <person name="Bentzer J."/>
            <person name="Ahren D."/>
            <person name="Johansson T."/>
            <person name="Persson P."/>
            <person name="Tunlid A."/>
        </authorList>
    </citation>
    <scope>NUCLEOTIDE SEQUENCE [LARGE SCALE GENOMIC DNA]</scope>
    <source>
        <strain evidence="7 8">CBS 291.85</strain>
    </source>
</reference>
<keyword evidence="4" id="KW-0969">Cilium</keyword>
<keyword evidence="2" id="KW-0433">Leucine-rich repeat</keyword>
<evidence type="ECO:0000313" key="8">
    <source>
        <dbReference type="Proteomes" id="UP000559256"/>
    </source>
</evidence>
<feature type="region of interest" description="Disordered" evidence="6">
    <location>
        <begin position="387"/>
        <end position="411"/>
    </location>
</feature>
<keyword evidence="5" id="KW-0966">Cell projection</keyword>
<sequence length="411" mass="46107">MDPIPNAGSFIRPSAHVIQGVSFLNALHSKYIESFHGSSTQEKIILGSSNGAIEVEAVNLDKIRGKFAKLERLREVSLENEFVAKTDPLGMIRSACPNIRGLNLSTSLLPNWLIVADIAVELPVLQSISLNRNRLQIPSNFGNMPTAFPNVTTLELNGTLTTWPELQFIISFMPKLIVVEMGHNKISQLTLAEGPTASESLINTLNLESNNISDWIELTRALGQYHHLERLILSSNNIEKITIPDEGLPLLYGLKYLSLSFNQLRLWEDVDTLSLWCPSLSSVSLNGNPVSDSKYILYFLRKYHSLTPVTDGQGDEARHTRAFTIARIPTLQTLDSTTITPKERTDSELFYLSWISQHFQFDGDPESVAYQNALIRQHPRWEELCKKHGTPDVAPRPVKRQDNLNSKLIGK</sequence>
<dbReference type="OrthoDB" id="5273213at2759"/>
<gene>
    <name evidence="7" type="ORF">D9758_000875</name>
</gene>
<dbReference type="Proteomes" id="UP000559256">
    <property type="component" value="Unassembled WGS sequence"/>
</dbReference>
<dbReference type="EMBL" id="JAACJM010000003">
    <property type="protein sequence ID" value="KAF5373677.1"/>
    <property type="molecule type" value="Genomic_DNA"/>
</dbReference>
<dbReference type="PANTHER" id="PTHR45973">
    <property type="entry name" value="PROTEIN PHOSPHATASE 1 REGULATORY SUBUNIT SDS22-RELATED"/>
    <property type="match status" value="1"/>
</dbReference>
<name>A0A8H5GZ39_9AGAR</name>
<evidence type="ECO:0000256" key="1">
    <source>
        <dbReference type="ARBA" id="ARBA00004138"/>
    </source>
</evidence>
<keyword evidence="3" id="KW-0677">Repeat</keyword>
<dbReference type="AlphaFoldDB" id="A0A8H5GZ39"/>